<comment type="caution">
    <text evidence="3">The sequence shown here is derived from an EMBL/GenBank/DDBJ whole genome shotgun (WGS) entry which is preliminary data.</text>
</comment>
<dbReference type="AlphaFoldDB" id="A0AA37BFP0"/>
<dbReference type="SUPFAM" id="SSF50199">
    <property type="entry name" value="Staphylococcal nuclease"/>
    <property type="match status" value="1"/>
</dbReference>
<dbReference type="Pfam" id="PF05901">
    <property type="entry name" value="Excalibur"/>
    <property type="match status" value="1"/>
</dbReference>
<feature type="domain" description="TNase-like" evidence="2">
    <location>
        <begin position="37"/>
        <end position="166"/>
    </location>
</feature>
<evidence type="ECO:0000259" key="2">
    <source>
        <dbReference type="PROSITE" id="PS50830"/>
    </source>
</evidence>
<dbReference type="Proteomes" id="UP000627984">
    <property type="component" value="Unassembled WGS sequence"/>
</dbReference>
<organism evidence="3 4">
    <name type="scientific">Planomonospora parontospora</name>
    <dbReference type="NCBI Taxonomy" id="58119"/>
    <lineage>
        <taxon>Bacteria</taxon>
        <taxon>Bacillati</taxon>
        <taxon>Actinomycetota</taxon>
        <taxon>Actinomycetes</taxon>
        <taxon>Streptosporangiales</taxon>
        <taxon>Streptosporangiaceae</taxon>
        <taxon>Planomonospora</taxon>
    </lineage>
</organism>
<feature type="signal peptide" evidence="1">
    <location>
        <begin position="1"/>
        <end position="27"/>
    </location>
</feature>
<dbReference type="EMBL" id="BMQD01000006">
    <property type="protein sequence ID" value="GGK63506.1"/>
    <property type="molecule type" value="Genomic_DNA"/>
</dbReference>
<dbReference type="SMART" id="SM00318">
    <property type="entry name" value="SNc"/>
    <property type="match status" value="1"/>
</dbReference>
<keyword evidence="1" id="KW-0732">Signal</keyword>
<reference evidence="3" key="1">
    <citation type="journal article" date="2014" name="Int. J. Syst. Evol. Microbiol.">
        <title>Complete genome sequence of Corynebacterium casei LMG S-19264T (=DSM 44701T), isolated from a smear-ripened cheese.</title>
        <authorList>
            <consortium name="US DOE Joint Genome Institute (JGI-PGF)"/>
            <person name="Walter F."/>
            <person name="Albersmeier A."/>
            <person name="Kalinowski J."/>
            <person name="Ruckert C."/>
        </authorList>
    </citation>
    <scope>NUCLEOTIDE SEQUENCE</scope>
    <source>
        <strain evidence="3">JCM 3093</strain>
    </source>
</reference>
<dbReference type="Gene3D" id="2.40.50.90">
    <property type="match status" value="1"/>
</dbReference>
<dbReference type="InterPro" id="IPR016071">
    <property type="entry name" value="Staphylococal_nuclease_OB-fold"/>
</dbReference>
<evidence type="ECO:0000313" key="3">
    <source>
        <dbReference type="EMBL" id="GGK63506.1"/>
    </source>
</evidence>
<gene>
    <name evidence="3" type="ORF">GCM10010126_23560</name>
</gene>
<dbReference type="InterPro" id="IPR035437">
    <property type="entry name" value="SNase_OB-fold_sf"/>
</dbReference>
<dbReference type="PROSITE" id="PS50830">
    <property type="entry name" value="TNASE_3"/>
    <property type="match status" value="1"/>
</dbReference>
<sequence length="235" mass="26745">MRRVLRLALPVVTALVALPLTASPAAAAGSAAGLPRGVQKARVVRIVDGDTIEVRFGRSSRTVRVRLLGLDTPEYGRCWFDSATERARTLLPLGRTAYLLRDRDYKDHYGRRLFYVYNHRGLSVARNLIRYGYAKSLLYRKNDRYIRTMRLEEARARKRRLRIWSGRCDSSKDLVAPLPVEARTAGYAGPGWSPDPRFRTCKSALSAGFGPYERSVHPEYAWYHDADRDGLVCER</sequence>
<name>A0AA37BFP0_9ACTN</name>
<accession>A0AA37BFP0</accession>
<dbReference type="RefSeq" id="WP_191894771.1">
    <property type="nucleotide sequence ID" value="NZ_BMQD01000006.1"/>
</dbReference>
<evidence type="ECO:0000256" key="1">
    <source>
        <dbReference type="SAM" id="SignalP"/>
    </source>
</evidence>
<dbReference type="InterPro" id="IPR008613">
    <property type="entry name" value="Excalibur_Ca-bd_domain"/>
</dbReference>
<dbReference type="Pfam" id="PF00565">
    <property type="entry name" value="SNase"/>
    <property type="match status" value="1"/>
</dbReference>
<evidence type="ECO:0000313" key="4">
    <source>
        <dbReference type="Proteomes" id="UP000627984"/>
    </source>
</evidence>
<feature type="chain" id="PRO_5041235424" description="TNase-like domain-containing protein" evidence="1">
    <location>
        <begin position="28"/>
        <end position="235"/>
    </location>
</feature>
<protein>
    <recommendedName>
        <fullName evidence="2">TNase-like domain-containing protein</fullName>
    </recommendedName>
</protein>
<reference evidence="3" key="2">
    <citation type="submission" date="2022-09" db="EMBL/GenBank/DDBJ databases">
        <authorList>
            <person name="Sun Q."/>
            <person name="Ohkuma M."/>
        </authorList>
    </citation>
    <scope>NUCLEOTIDE SEQUENCE</scope>
    <source>
        <strain evidence="3">JCM 3093</strain>
    </source>
</reference>
<proteinExistence type="predicted"/>